<dbReference type="AlphaFoldDB" id="X0TUL7"/>
<organism evidence="1">
    <name type="scientific">marine sediment metagenome</name>
    <dbReference type="NCBI Taxonomy" id="412755"/>
    <lineage>
        <taxon>unclassified sequences</taxon>
        <taxon>metagenomes</taxon>
        <taxon>ecological metagenomes</taxon>
    </lineage>
</organism>
<gene>
    <name evidence="1" type="ORF">S01H1_18975</name>
</gene>
<name>X0TUL7_9ZZZZ</name>
<feature type="non-terminal residue" evidence="1">
    <location>
        <position position="1"/>
    </location>
</feature>
<proteinExistence type="predicted"/>
<accession>X0TUL7</accession>
<evidence type="ECO:0000313" key="1">
    <source>
        <dbReference type="EMBL" id="GAF90891.1"/>
    </source>
</evidence>
<sequence>HFYAHADQLYQARSTAGASATFQGQTGMILLSTQYGQTAMLLDVTGLLAKLSKDAEEGGKRKVTAAWLGRRPSAQTAYVDRD</sequence>
<reference evidence="1" key="1">
    <citation type="journal article" date="2014" name="Front. Microbiol.">
        <title>High frequency of phylogenetically diverse reductive dehalogenase-homologous genes in deep subseafloor sedimentary metagenomes.</title>
        <authorList>
            <person name="Kawai M."/>
            <person name="Futagami T."/>
            <person name="Toyoda A."/>
            <person name="Takaki Y."/>
            <person name="Nishi S."/>
            <person name="Hori S."/>
            <person name="Arai W."/>
            <person name="Tsubouchi T."/>
            <person name="Morono Y."/>
            <person name="Uchiyama I."/>
            <person name="Ito T."/>
            <person name="Fujiyama A."/>
            <person name="Inagaki F."/>
            <person name="Takami H."/>
        </authorList>
    </citation>
    <scope>NUCLEOTIDE SEQUENCE</scope>
    <source>
        <strain evidence="1">Expedition CK06-06</strain>
    </source>
</reference>
<dbReference type="EMBL" id="BARS01010199">
    <property type="protein sequence ID" value="GAF90891.1"/>
    <property type="molecule type" value="Genomic_DNA"/>
</dbReference>
<protein>
    <submittedName>
        <fullName evidence="1">Uncharacterized protein</fullName>
    </submittedName>
</protein>
<comment type="caution">
    <text evidence="1">The sequence shown here is derived from an EMBL/GenBank/DDBJ whole genome shotgun (WGS) entry which is preliminary data.</text>
</comment>